<dbReference type="AlphaFoldDB" id="A0A1I6GBR5"/>
<keyword evidence="3" id="KW-1185">Reference proteome</keyword>
<organism evidence="2 3">
    <name type="scientific">Halogeometricum rufum</name>
    <dbReference type="NCBI Taxonomy" id="553469"/>
    <lineage>
        <taxon>Archaea</taxon>
        <taxon>Methanobacteriati</taxon>
        <taxon>Methanobacteriota</taxon>
        <taxon>Stenosarchaea group</taxon>
        <taxon>Halobacteria</taxon>
        <taxon>Halobacteriales</taxon>
        <taxon>Haloferacaceae</taxon>
        <taxon>Halogeometricum</taxon>
    </lineage>
</organism>
<dbReference type="EMBL" id="FOYT01000001">
    <property type="protein sequence ID" value="SFR39570.1"/>
    <property type="molecule type" value="Genomic_DNA"/>
</dbReference>
<dbReference type="Pfam" id="PF24035">
    <property type="entry name" value="DUF7344"/>
    <property type="match status" value="1"/>
</dbReference>
<evidence type="ECO:0000313" key="2">
    <source>
        <dbReference type="EMBL" id="SFR39570.1"/>
    </source>
</evidence>
<evidence type="ECO:0000313" key="3">
    <source>
        <dbReference type="Proteomes" id="UP000198531"/>
    </source>
</evidence>
<dbReference type="Proteomes" id="UP000198531">
    <property type="component" value="Unassembled WGS sequence"/>
</dbReference>
<reference evidence="3" key="1">
    <citation type="submission" date="2016-10" db="EMBL/GenBank/DDBJ databases">
        <authorList>
            <person name="Varghese N."/>
            <person name="Submissions S."/>
        </authorList>
    </citation>
    <scope>NUCLEOTIDE SEQUENCE [LARGE SCALE GENOMIC DNA]</scope>
    <source>
        <strain evidence="3">CGMCC 1.7736</strain>
    </source>
</reference>
<feature type="domain" description="DUF7344" evidence="1">
    <location>
        <begin position="16"/>
        <end position="93"/>
    </location>
</feature>
<gene>
    <name evidence="2" type="ORF">SAMN04487947_0878</name>
</gene>
<dbReference type="InterPro" id="IPR055768">
    <property type="entry name" value="DUF7344"/>
</dbReference>
<evidence type="ECO:0000259" key="1">
    <source>
        <dbReference type="Pfam" id="PF24035"/>
    </source>
</evidence>
<sequence>MNDRYDPDELDKDDAFELATTERRRHLLRVLSEEGRTPLGELVDAIVTEVHADPSHDGAGLPHESVRISLLHTDLPKLVAEDVVVYDESDGAVAPGENIDDLDPLV</sequence>
<protein>
    <recommendedName>
        <fullName evidence="1">DUF7344 domain-containing protein</fullName>
    </recommendedName>
</protein>
<name>A0A1I6GBR5_9EURY</name>
<accession>A0A1I6GBR5</accession>
<dbReference type="RefSeq" id="WP_089804936.1">
    <property type="nucleotide sequence ID" value="NZ_FOYT01000001.1"/>
</dbReference>
<dbReference type="OrthoDB" id="290356at2157"/>
<proteinExistence type="predicted"/>